<feature type="chain" id="PRO_5008367092" description="Secreted protein" evidence="1">
    <location>
        <begin position="21"/>
        <end position="62"/>
    </location>
</feature>
<accession>A0A1A8BW16</accession>
<sequence length="62" mass="7558">MQWTGLRVLLVFYWSNMTRQQPRRTNETRRKQFEGVVVQWVALMRVLTGDERQFAQHTHTHT</sequence>
<feature type="signal peptide" evidence="1">
    <location>
        <begin position="1"/>
        <end position="20"/>
    </location>
</feature>
<name>A0A1A8BW16_NOTKA</name>
<reference evidence="2" key="1">
    <citation type="submission" date="2016-05" db="EMBL/GenBank/DDBJ databases">
        <authorList>
            <person name="Lavstsen T."/>
            <person name="Jespersen J.S."/>
        </authorList>
    </citation>
    <scope>NUCLEOTIDE SEQUENCE</scope>
    <source>
        <tissue evidence="2">Brain</tissue>
    </source>
</reference>
<evidence type="ECO:0000313" key="2">
    <source>
        <dbReference type="EMBL" id="SBP71424.1"/>
    </source>
</evidence>
<organism evidence="2">
    <name type="scientific">Nothobranchius kadleci</name>
    <name type="common">African annual killifish</name>
    <dbReference type="NCBI Taxonomy" id="1051664"/>
    <lineage>
        <taxon>Eukaryota</taxon>
        <taxon>Metazoa</taxon>
        <taxon>Chordata</taxon>
        <taxon>Craniata</taxon>
        <taxon>Vertebrata</taxon>
        <taxon>Euteleostomi</taxon>
        <taxon>Actinopterygii</taxon>
        <taxon>Neopterygii</taxon>
        <taxon>Teleostei</taxon>
        <taxon>Neoteleostei</taxon>
        <taxon>Acanthomorphata</taxon>
        <taxon>Ovalentaria</taxon>
        <taxon>Atherinomorphae</taxon>
        <taxon>Cyprinodontiformes</taxon>
        <taxon>Nothobranchiidae</taxon>
        <taxon>Nothobranchius</taxon>
    </lineage>
</organism>
<gene>
    <name evidence="2" type="primary">CABZ01080492.1</name>
</gene>
<feature type="non-terminal residue" evidence="2">
    <location>
        <position position="62"/>
    </location>
</feature>
<evidence type="ECO:0008006" key="3">
    <source>
        <dbReference type="Google" id="ProtNLM"/>
    </source>
</evidence>
<evidence type="ECO:0000256" key="1">
    <source>
        <dbReference type="SAM" id="SignalP"/>
    </source>
</evidence>
<dbReference type="EMBL" id="HADZ01007483">
    <property type="protein sequence ID" value="SBP71424.1"/>
    <property type="molecule type" value="Transcribed_RNA"/>
</dbReference>
<proteinExistence type="predicted"/>
<reference evidence="2" key="2">
    <citation type="submission" date="2016-06" db="EMBL/GenBank/DDBJ databases">
        <title>The genome of a short-lived fish provides insights into sex chromosome evolution and the genetic control of aging.</title>
        <authorList>
            <person name="Reichwald K."/>
            <person name="Felder M."/>
            <person name="Petzold A."/>
            <person name="Koch P."/>
            <person name="Groth M."/>
            <person name="Platzer M."/>
        </authorList>
    </citation>
    <scope>NUCLEOTIDE SEQUENCE</scope>
    <source>
        <tissue evidence="2">Brain</tissue>
    </source>
</reference>
<dbReference type="AlphaFoldDB" id="A0A1A8BW16"/>
<keyword evidence="1" id="KW-0732">Signal</keyword>
<protein>
    <recommendedName>
        <fullName evidence="3">Secreted protein</fullName>
    </recommendedName>
</protein>